<protein>
    <submittedName>
        <fullName evidence="1">Uncharacterized protein</fullName>
    </submittedName>
</protein>
<keyword evidence="2" id="KW-1185">Reference proteome</keyword>
<accession>A0ACC2VI93</accession>
<reference evidence="1" key="1">
    <citation type="submission" date="2023-04" db="EMBL/GenBank/DDBJ databases">
        <title>Draft Genome sequencing of Naganishia species isolated from polar environments using Oxford Nanopore Technology.</title>
        <authorList>
            <person name="Leo P."/>
            <person name="Venkateswaran K."/>
        </authorList>
    </citation>
    <scope>NUCLEOTIDE SEQUENCE</scope>
    <source>
        <strain evidence="1">MNA-CCFEE 5423</strain>
    </source>
</reference>
<name>A0ACC2VI93_9TREE</name>
<dbReference type="Proteomes" id="UP001227268">
    <property type="component" value="Unassembled WGS sequence"/>
</dbReference>
<sequence length="459" mass="50456">MAQPTIVDSRRRGTPTQCPSCRILLDFDRPHSYSGQLQIRCAECKYVYAYIPQQDNSGAGGSTGSGNTTGQGSGGIGRRGAGTDADPVETEYYEVLGVNVLATQDEIKKAYRKMAIKLHPDKNRDDPSAEENFKQLSIAYQVLSDPNLRAIYNRNGQKSGGGVEPAGGFQDPEVVFGTMFGGERFQDWIGTISIGKDMKDALENEAEQQTEMAQVSFETPRHRAYGINPPLQYISQAQASGKPLVTGAGGQPVLTPELLARRQQRQKALADKKAAARKERVEKLAQNLINKLSIYTESAHGENDKAVTVSFKVGFKSNPEKYWHYEASNQFAPLGWFHGARQNFNLIGDTVSTLRAAIELKTVFQKLQEAEKSGLSAEHVRKLEEQAAEQGVRVIWKGAKLEVEGVIRNVCDEVLNDKNVNARTRDLRATALKLMGEAFISIQKSGGEEEQAKPPSVAH</sequence>
<proteinExistence type="predicted"/>
<dbReference type="EMBL" id="JASBWT010000013">
    <property type="protein sequence ID" value="KAJ9099113.1"/>
    <property type="molecule type" value="Genomic_DNA"/>
</dbReference>
<gene>
    <name evidence="1" type="ORF">QFC21_003992</name>
</gene>
<evidence type="ECO:0000313" key="1">
    <source>
        <dbReference type="EMBL" id="KAJ9099113.1"/>
    </source>
</evidence>
<comment type="caution">
    <text evidence="1">The sequence shown here is derived from an EMBL/GenBank/DDBJ whole genome shotgun (WGS) entry which is preliminary data.</text>
</comment>
<organism evidence="1 2">
    <name type="scientific">Naganishia friedmannii</name>
    <dbReference type="NCBI Taxonomy" id="89922"/>
    <lineage>
        <taxon>Eukaryota</taxon>
        <taxon>Fungi</taxon>
        <taxon>Dikarya</taxon>
        <taxon>Basidiomycota</taxon>
        <taxon>Agaricomycotina</taxon>
        <taxon>Tremellomycetes</taxon>
        <taxon>Filobasidiales</taxon>
        <taxon>Filobasidiaceae</taxon>
        <taxon>Naganishia</taxon>
    </lineage>
</organism>
<evidence type="ECO:0000313" key="2">
    <source>
        <dbReference type="Proteomes" id="UP001227268"/>
    </source>
</evidence>